<dbReference type="Proteomes" id="UP000546642">
    <property type="component" value="Unassembled WGS sequence"/>
</dbReference>
<dbReference type="CDD" id="cd06990">
    <property type="entry name" value="cupin_DUF861"/>
    <property type="match status" value="1"/>
</dbReference>
<sequence length="242" mass="26307">MAVKEEAGQRFDVDGLRHALEDKDLDAMMSLFTEDAEYRIISQSSPPSAPRVLRGRGEIGDLMRDVFSRDLDHRLQNAVVGGGHVAFEDLCTYSDGTQVAGMAMADVVDGRMSRVTDIEAWDAVSTTSRADFAAPDETRTFGHGRLDVVNIDDSTIGLFRLEPGWKWSVDVKPIAGTDLCEVAHFVYFITGTMCIRFADGSEVEAGPGQVAQVPPGHDAWVVGDEPVTAIDWAGATHYAKTT</sequence>
<reference evidence="2 3" key="1">
    <citation type="submission" date="2020-08" db="EMBL/GenBank/DDBJ databases">
        <title>Sequencing the genomes of 1000 actinobacteria strains.</title>
        <authorList>
            <person name="Klenk H.-P."/>
        </authorList>
    </citation>
    <scope>NUCLEOTIDE SEQUENCE [LARGE SCALE GENOMIC DNA]</scope>
    <source>
        <strain evidence="2 3">DSM 46659</strain>
    </source>
</reference>
<dbReference type="InterPro" id="IPR011051">
    <property type="entry name" value="RmlC_Cupin_sf"/>
</dbReference>
<accession>A0A7W9YGZ7</accession>
<keyword evidence="3" id="KW-1185">Reference proteome</keyword>
<dbReference type="EMBL" id="JACHDS010000001">
    <property type="protein sequence ID" value="MBB6171967.1"/>
    <property type="molecule type" value="Genomic_DNA"/>
</dbReference>
<protein>
    <submittedName>
        <fullName evidence="2">Putative cupin superfamily protein</fullName>
    </submittedName>
</protein>
<dbReference type="AlphaFoldDB" id="A0A7W9YGZ7"/>
<dbReference type="SUPFAM" id="SSF54427">
    <property type="entry name" value="NTF2-like"/>
    <property type="match status" value="1"/>
</dbReference>
<proteinExistence type="predicted"/>
<name>A0A7W9YGZ7_9ACTN</name>
<dbReference type="InterPro" id="IPR014710">
    <property type="entry name" value="RmlC-like_jellyroll"/>
</dbReference>
<evidence type="ECO:0000313" key="3">
    <source>
        <dbReference type="Proteomes" id="UP000546642"/>
    </source>
</evidence>
<dbReference type="InterPro" id="IPR037401">
    <property type="entry name" value="SnoaL-like"/>
</dbReference>
<dbReference type="SUPFAM" id="SSF51182">
    <property type="entry name" value="RmlC-like cupins"/>
    <property type="match status" value="1"/>
</dbReference>
<comment type="caution">
    <text evidence="2">The sequence shown here is derived from an EMBL/GenBank/DDBJ whole genome shotgun (WGS) entry which is preliminary data.</text>
</comment>
<gene>
    <name evidence="2" type="ORF">HNR23_002027</name>
</gene>
<evidence type="ECO:0000313" key="2">
    <source>
        <dbReference type="EMBL" id="MBB6171967.1"/>
    </source>
</evidence>
<organism evidence="2 3">
    <name type="scientific">Nocardiopsis mwathae</name>
    <dbReference type="NCBI Taxonomy" id="1472723"/>
    <lineage>
        <taxon>Bacteria</taxon>
        <taxon>Bacillati</taxon>
        <taxon>Actinomycetota</taxon>
        <taxon>Actinomycetes</taxon>
        <taxon>Streptosporangiales</taxon>
        <taxon>Nocardiopsidaceae</taxon>
        <taxon>Nocardiopsis</taxon>
    </lineage>
</organism>
<dbReference type="RefSeq" id="WP_184075297.1">
    <property type="nucleotide sequence ID" value="NZ_JACHDS010000001.1"/>
</dbReference>
<feature type="domain" description="SnoaL-like" evidence="1">
    <location>
        <begin position="17"/>
        <end position="114"/>
    </location>
</feature>
<dbReference type="Gene3D" id="3.10.450.50">
    <property type="match status" value="1"/>
</dbReference>
<evidence type="ECO:0000259" key="1">
    <source>
        <dbReference type="Pfam" id="PF12680"/>
    </source>
</evidence>
<dbReference type="InterPro" id="IPR032710">
    <property type="entry name" value="NTF2-like_dom_sf"/>
</dbReference>
<dbReference type="Pfam" id="PF12680">
    <property type="entry name" value="SnoaL_2"/>
    <property type="match status" value="1"/>
</dbReference>
<dbReference type="Gene3D" id="2.60.120.10">
    <property type="entry name" value="Jelly Rolls"/>
    <property type="match status" value="1"/>
</dbReference>